<keyword evidence="6" id="KW-0677">Repeat</keyword>
<dbReference type="SUPFAM" id="SSF52058">
    <property type="entry name" value="L domain-like"/>
    <property type="match status" value="1"/>
</dbReference>
<name>A0A8S9M5N4_BRACR</name>
<accession>A0A8S9M5N4</accession>
<dbReference type="PANTHER" id="PTHR27004:SF462">
    <property type="entry name" value="LRR RECEPTOR-LIKE KINASE"/>
    <property type="match status" value="1"/>
</dbReference>
<dbReference type="EMBL" id="QGKY02000089">
    <property type="protein sequence ID" value="KAF2614242.1"/>
    <property type="molecule type" value="Genomic_DNA"/>
</dbReference>
<dbReference type="GO" id="GO:0005886">
    <property type="term" value="C:plasma membrane"/>
    <property type="evidence" value="ECO:0007669"/>
    <property type="project" value="UniProtKB-SubCell"/>
</dbReference>
<keyword evidence="7" id="KW-1133">Transmembrane helix</keyword>
<evidence type="ECO:0000256" key="5">
    <source>
        <dbReference type="ARBA" id="ARBA00022692"/>
    </source>
</evidence>
<evidence type="ECO:0000256" key="3">
    <source>
        <dbReference type="ARBA" id="ARBA00022475"/>
    </source>
</evidence>
<dbReference type="InterPro" id="IPR001611">
    <property type="entry name" value="Leu-rich_rpt"/>
</dbReference>
<evidence type="ECO:0000313" key="11">
    <source>
        <dbReference type="EMBL" id="KAF2614242.1"/>
    </source>
</evidence>
<keyword evidence="10" id="KW-0325">Glycoprotein</keyword>
<protein>
    <recommendedName>
        <fullName evidence="12">Leucine-rich repeat-containing N-terminal plant-type domain-containing protein</fullName>
    </recommendedName>
</protein>
<keyword evidence="5" id="KW-0812">Transmembrane</keyword>
<evidence type="ECO:0000256" key="2">
    <source>
        <dbReference type="ARBA" id="ARBA00009592"/>
    </source>
</evidence>
<comment type="caution">
    <text evidence="11">The sequence shown here is derived from an EMBL/GenBank/DDBJ whole genome shotgun (WGS) entry which is preliminary data.</text>
</comment>
<dbReference type="Gene3D" id="3.80.10.10">
    <property type="entry name" value="Ribonuclease Inhibitor"/>
    <property type="match status" value="1"/>
</dbReference>
<comment type="similarity">
    <text evidence="2">Belongs to the RLP family.</text>
</comment>
<dbReference type="AlphaFoldDB" id="A0A8S9M5N4"/>
<evidence type="ECO:0008006" key="12">
    <source>
        <dbReference type="Google" id="ProtNLM"/>
    </source>
</evidence>
<dbReference type="Pfam" id="PF00560">
    <property type="entry name" value="LRR_1"/>
    <property type="match status" value="3"/>
</dbReference>
<gene>
    <name evidence="11" type="ORF">F2Q70_00010292</name>
</gene>
<dbReference type="PRINTS" id="PR00019">
    <property type="entry name" value="LEURICHRPT"/>
</dbReference>
<keyword evidence="3" id="KW-1003">Cell membrane</keyword>
<keyword evidence="8" id="KW-0472">Membrane</keyword>
<reference evidence="11" key="1">
    <citation type="submission" date="2019-12" db="EMBL/GenBank/DDBJ databases">
        <title>Genome sequencing and annotation of Brassica cretica.</title>
        <authorList>
            <person name="Studholme D.J."/>
            <person name="Sarris P.F."/>
        </authorList>
    </citation>
    <scope>NUCLEOTIDE SEQUENCE</scope>
    <source>
        <strain evidence="11">PFS-102/07</strain>
        <tissue evidence="11">Leaf</tissue>
    </source>
</reference>
<dbReference type="PROSITE" id="PS51450">
    <property type="entry name" value="LRR"/>
    <property type="match status" value="1"/>
</dbReference>
<organism evidence="11">
    <name type="scientific">Brassica cretica</name>
    <name type="common">Mustard</name>
    <dbReference type="NCBI Taxonomy" id="69181"/>
    <lineage>
        <taxon>Eukaryota</taxon>
        <taxon>Viridiplantae</taxon>
        <taxon>Streptophyta</taxon>
        <taxon>Embryophyta</taxon>
        <taxon>Tracheophyta</taxon>
        <taxon>Spermatophyta</taxon>
        <taxon>Magnoliopsida</taxon>
        <taxon>eudicotyledons</taxon>
        <taxon>Gunneridae</taxon>
        <taxon>Pentapetalae</taxon>
        <taxon>rosids</taxon>
        <taxon>malvids</taxon>
        <taxon>Brassicales</taxon>
        <taxon>Brassicaceae</taxon>
        <taxon>Brassiceae</taxon>
        <taxon>Brassica</taxon>
    </lineage>
</organism>
<evidence type="ECO:0000256" key="4">
    <source>
        <dbReference type="ARBA" id="ARBA00022614"/>
    </source>
</evidence>
<sequence length="186" mass="20192">MTSLEAVDLSNNNLSVPHCLNALIKRSLSALNLGGNHLGGKLADIFLNGSNLSCESWTYRIMPSREPYRQISSCTLSSNGFTGNIPSSLGNLTHLESLDLSHNKLSGQIPHPPHKPIHHNTRLCGAPLDVECGGVVGHDDPPPLEDEEEEEVLNWIAAANRICFSRCSASTIIDAEHSTTSPRYFP</sequence>
<evidence type="ECO:0000256" key="1">
    <source>
        <dbReference type="ARBA" id="ARBA00004251"/>
    </source>
</evidence>
<dbReference type="InterPro" id="IPR032675">
    <property type="entry name" value="LRR_dom_sf"/>
</dbReference>
<keyword evidence="4" id="KW-0433">Leucine-rich repeat</keyword>
<evidence type="ECO:0000256" key="6">
    <source>
        <dbReference type="ARBA" id="ARBA00022737"/>
    </source>
</evidence>
<evidence type="ECO:0000256" key="9">
    <source>
        <dbReference type="ARBA" id="ARBA00023170"/>
    </source>
</evidence>
<evidence type="ECO:0000256" key="10">
    <source>
        <dbReference type="ARBA" id="ARBA00023180"/>
    </source>
</evidence>
<keyword evidence="9" id="KW-0675">Receptor</keyword>
<comment type="subcellular location">
    <subcellularLocation>
        <location evidence="1">Cell membrane</location>
        <topology evidence="1">Single-pass type I membrane protein</topology>
    </subcellularLocation>
</comment>
<evidence type="ECO:0000256" key="8">
    <source>
        <dbReference type="ARBA" id="ARBA00023136"/>
    </source>
</evidence>
<dbReference type="PANTHER" id="PTHR27004">
    <property type="entry name" value="RECEPTOR-LIKE PROTEIN 12 ISOFORM X1"/>
    <property type="match status" value="1"/>
</dbReference>
<evidence type="ECO:0000256" key="7">
    <source>
        <dbReference type="ARBA" id="ARBA00022989"/>
    </source>
</evidence>
<proteinExistence type="inferred from homology"/>